<reference evidence="6 7" key="1">
    <citation type="submission" date="2019-06" db="EMBL/GenBank/DDBJ databases">
        <title>Whole genome sequence for Rhodospirillaceae sp. R148.</title>
        <authorList>
            <person name="Wang G."/>
        </authorList>
    </citation>
    <scope>NUCLEOTIDE SEQUENCE [LARGE SCALE GENOMIC DNA]</scope>
    <source>
        <strain evidence="6 7">R148</strain>
    </source>
</reference>
<feature type="domain" description="HTH lysR-type" evidence="5">
    <location>
        <begin position="7"/>
        <end position="64"/>
    </location>
</feature>
<dbReference type="InterPro" id="IPR005119">
    <property type="entry name" value="LysR_subst-bd"/>
</dbReference>
<dbReference type="InterPro" id="IPR058163">
    <property type="entry name" value="LysR-type_TF_proteobact-type"/>
</dbReference>
<evidence type="ECO:0000256" key="4">
    <source>
        <dbReference type="ARBA" id="ARBA00023163"/>
    </source>
</evidence>
<dbReference type="RefSeq" id="WP_142895758.1">
    <property type="nucleotide sequence ID" value="NZ_ML660053.1"/>
</dbReference>
<dbReference type="PANTHER" id="PTHR30537:SF5">
    <property type="entry name" value="HTH-TYPE TRANSCRIPTIONAL ACTIVATOR TTDR-RELATED"/>
    <property type="match status" value="1"/>
</dbReference>
<dbReference type="InterPro" id="IPR000847">
    <property type="entry name" value="LysR_HTH_N"/>
</dbReference>
<dbReference type="GO" id="GO:0003677">
    <property type="term" value="F:DNA binding"/>
    <property type="evidence" value="ECO:0007669"/>
    <property type="project" value="UniProtKB-KW"/>
</dbReference>
<dbReference type="AlphaFoldDB" id="A0A545TY23"/>
<dbReference type="FunFam" id="1.10.10.10:FF:000001">
    <property type="entry name" value="LysR family transcriptional regulator"/>
    <property type="match status" value="1"/>
</dbReference>
<sequence>MQKKPLVSLNAVRVFEVAARNGSLKSAAEELSVTPSAVSHQIKSLEAGLGVVLFERRNNAVVLSDAGRQFLDDVSPPLRTIERAADALLRSASEVVVRLSVSLAVRWLIPRLESFKKRHPTISIRLETTHNAQVPLSPDVDLAITYNRNPAIDAEETPAPLTSRGPSKDAVLLMSESCRPVLSPVLLARSGYRRLADIGSIPVLSATQDDWDWSLWSRSFARGVPEEIQERPRSTPKTSGIRVVDRFDTDDAAIHGAVAGMGMVLMPPVMTEREVEAGSLVELPAAPSAVLGAYELLTTARPRPVVEKFHSWLLKQRPAQGE</sequence>
<dbReference type="PRINTS" id="PR00039">
    <property type="entry name" value="HTHLYSR"/>
</dbReference>
<evidence type="ECO:0000313" key="6">
    <source>
        <dbReference type="EMBL" id="TQV82128.1"/>
    </source>
</evidence>
<dbReference type="Pfam" id="PF00126">
    <property type="entry name" value="HTH_1"/>
    <property type="match status" value="1"/>
</dbReference>
<dbReference type="Proteomes" id="UP000315252">
    <property type="component" value="Unassembled WGS sequence"/>
</dbReference>
<protein>
    <submittedName>
        <fullName evidence="6">LysR family transcriptional regulator</fullName>
    </submittedName>
</protein>
<dbReference type="EMBL" id="VHSH01000002">
    <property type="protein sequence ID" value="TQV82128.1"/>
    <property type="molecule type" value="Genomic_DNA"/>
</dbReference>
<dbReference type="GO" id="GO:0003700">
    <property type="term" value="F:DNA-binding transcription factor activity"/>
    <property type="evidence" value="ECO:0007669"/>
    <property type="project" value="InterPro"/>
</dbReference>
<dbReference type="Gene3D" id="3.40.190.10">
    <property type="entry name" value="Periplasmic binding protein-like II"/>
    <property type="match status" value="2"/>
</dbReference>
<gene>
    <name evidence="6" type="ORF">FKG95_07855</name>
</gene>
<keyword evidence="4" id="KW-0804">Transcription</keyword>
<keyword evidence="3" id="KW-0238">DNA-binding</keyword>
<comment type="caution">
    <text evidence="6">The sequence shown here is derived from an EMBL/GenBank/DDBJ whole genome shotgun (WGS) entry which is preliminary data.</text>
</comment>
<dbReference type="PROSITE" id="PS50931">
    <property type="entry name" value="HTH_LYSR"/>
    <property type="match status" value="1"/>
</dbReference>
<organism evidence="6 7">
    <name type="scientific">Denitrobaculum tricleocarpae</name>
    <dbReference type="NCBI Taxonomy" id="2591009"/>
    <lineage>
        <taxon>Bacteria</taxon>
        <taxon>Pseudomonadati</taxon>
        <taxon>Pseudomonadota</taxon>
        <taxon>Alphaproteobacteria</taxon>
        <taxon>Rhodospirillales</taxon>
        <taxon>Rhodospirillaceae</taxon>
        <taxon>Denitrobaculum</taxon>
    </lineage>
</organism>
<comment type="similarity">
    <text evidence="1">Belongs to the LysR transcriptional regulatory family.</text>
</comment>
<dbReference type="InterPro" id="IPR036388">
    <property type="entry name" value="WH-like_DNA-bd_sf"/>
</dbReference>
<evidence type="ECO:0000259" key="5">
    <source>
        <dbReference type="PROSITE" id="PS50931"/>
    </source>
</evidence>
<dbReference type="PANTHER" id="PTHR30537">
    <property type="entry name" value="HTH-TYPE TRANSCRIPTIONAL REGULATOR"/>
    <property type="match status" value="1"/>
</dbReference>
<dbReference type="SUPFAM" id="SSF46785">
    <property type="entry name" value="Winged helix' DNA-binding domain"/>
    <property type="match status" value="1"/>
</dbReference>
<dbReference type="Pfam" id="PF03466">
    <property type="entry name" value="LysR_substrate"/>
    <property type="match status" value="1"/>
</dbReference>
<keyword evidence="2" id="KW-0805">Transcription regulation</keyword>
<dbReference type="SUPFAM" id="SSF53850">
    <property type="entry name" value="Periplasmic binding protein-like II"/>
    <property type="match status" value="1"/>
</dbReference>
<dbReference type="Gene3D" id="1.10.10.10">
    <property type="entry name" value="Winged helix-like DNA-binding domain superfamily/Winged helix DNA-binding domain"/>
    <property type="match status" value="1"/>
</dbReference>
<name>A0A545TY23_9PROT</name>
<accession>A0A545TY23</accession>
<evidence type="ECO:0000256" key="3">
    <source>
        <dbReference type="ARBA" id="ARBA00023125"/>
    </source>
</evidence>
<proteinExistence type="inferred from homology"/>
<evidence type="ECO:0000256" key="1">
    <source>
        <dbReference type="ARBA" id="ARBA00009437"/>
    </source>
</evidence>
<evidence type="ECO:0000256" key="2">
    <source>
        <dbReference type="ARBA" id="ARBA00023015"/>
    </source>
</evidence>
<dbReference type="InterPro" id="IPR036390">
    <property type="entry name" value="WH_DNA-bd_sf"/>
</dbReference>
<evidence type="ECO:0000313" key="7">
    <source>
        <dbReference type="Proteomes" id="UP000315252"/>
    </source>
</evidence>
<keyword evidence="7" id="KW-1185">Reference proteome</keyword>
<dbReference type="OrthoDB" id="9794694at2"/>